<dbReference type="OrthoDB" id="8433566at2"/>
<accession>A0A367WRM8</accession>
<evidence type="ECO:0000313" key="3">
    <source>
        <dbReference type="Proteomes" id="UP000252255"/>
    </source>
</evidence>
<organism evidence="2 3">
    <name type="scientific">Thalassospira profundimaris</name>
    <dbReference type="NCBI Taxonomy" id="502049"/>
    <lineage>
        <taxon>Bacteria</taxon>
        <taxon>Pseudomonadati</taxon>
        <taxon>Pseudomonadota</taxon>
        <taxon>Alphaproteobacteria</taxon>
        <taxon>Rhodospirillales</taxon>
        <taxon>Thalassospiraceae</taxon>
        <taxon>Thalassospira</taxon>
    </lineage>
</organism>
<reference evidence="2 3" key="1">
    <citation type="submission" date="2014-07" db="EMBL/GenBank/DDBJ databases">
        <title>Draft genome sequence of Thalassospira profundimaris PR54-5.</title>
        <authorList>
            <person name="Lai Q."/>
            <person name="Shao Z."/>
        </authorList>
    </citation>
    <scope>NUCLEOTIDE SEQUENCE [LARGE SCALE GENOMIC DNA]</scope>
    <source>
        <strain evidence="2 3">PR54-5</strain>
    </source>
</reference>
<dbReference type="AlphaFoldDB" id="A0A367WRM8"/>
<dbReference type="Proteomes" id="UP000252255">
    <property type="component" value="Unassembled WGS sequence"/>
</dbReference>
<dbReference type="RefSeq" id="WP_147252069.1">
    <property type="nucleotide sequence ID" value="NZ_JPWI01000015.1"/>
</dbReference>
<evidence type="ECO:0000313" key="2">
    <source>
        <dbReference type="EMBL" id="RCK43211.1"/>
    </source>
</evidence>
<comment type="caution">
    <text evidence="2">The sequence shown here is derived from an EMBL/GenBank/DDBJ whole genome shotgun (WGS) entry which is preliminary data.</text>
</comment>
<sequence length="394" mass="45168">MTSNDDQPSEKTEPPRATDRLQQAIKSSASPLSEFAERSIQMSALGRAATASEKLRLDVERMIDPYRGLDWEPVFEKIQRIGLTYQQFAKSPEIVRIGAALEKLHDSPLMAAAQNVGLFAVNLQSRLAEFNPVLLEIAKAEHAIAGLVKLQTIGDLVRQPDSYSPGMVEAMRDELGDWRDPVQFSVDQAVLSREETYRDHGFDDELVEGEDESFVEIVDTTGIRQPAMILEDIFGTFAPVPLIGKLPDGDLSRQAYNWLFVLECGIRRLIAHVMEETFGPGWPRHRLPNRMYDTWLDKQQKAVKAGRRKGPLIDYADFTDYQKIIERRDNWKEVFSALWHRQEDVRESLQRLYWVRIETMHSRALLRQDILTVYIEGQRLLQSARKIWPGSFEG</sequence>
<feature type="compositionally biased region" description="Polar residues" evidence="1">
    <location>
        <begin position="20"/>
        <end position="30"/>
    </location>
</feature>
<feature type="region of interest" description="Disordered" evidence="1">
    <location>
        <begin position="1"/>
        <end position="30"/>
    </location>
</feature>
<evidence type="ECO:0000256" key="1">
    <source>
        <dbReference type="SAM" id="MobiDB-lite"/>
    </source>
</evidence>
<proteinExistence type="predicted"/>
<gene>
    <name evidence="2" type="ORF">TH30_19535</name>
</gene>
<protein>
    <submittedName>
        <fullName evidence="2">Uncharacterized protein</fullName>
    </submittedName>
</protein>
<name>A0A367WRM8_9PROT</name>
<dbReference type="EMBL" id="JPWI01000015">
    <property type="protein sequence ID" value="RCK43211.1"/>
    <property type="molecule type" value="Genomic_DNA"/>
</dbReference>
<feature type="compositionally biased region" description="Basic and acidic residues" evidence="1">
    <location>
        <begin position="8"/>
        <end position="19"/>
    </location>
</feature>